<dbReference type="PRINTS" id="PR00344">
    <property type="entry name" value="BCTRLSENSOR"/>
</dbReference>
<comment type="caution">
    <text evidence="13">The sequence shown here is derived from an EMBL/GenBank/DDBJ whole genome shotgun (WGS) entry which is preliminary data.</text>
</comment>
<dbReference type="CDD" id="cd00130">
    <property type="entry name" value="PAS"/>
    <property type="match status" value="2"/>
</dbReference>
<evidence type="ECO:0000256" key="9">
    <source>
        <dbReference type="SAM" id="Phobius"/>
    </source>
</evidence>
<dbReference type="CDD" id="cd06225">
    <property type="entry name" value="HAMP"/>
    <property type="match status" value="1"/>
</dbReference>
<dbReference type="SUPFAM" id="SSF158472">
    <property type="entry name" value="HAMP domain-like"/>
    <property type="match status" value="1"/>
</dbReference>
<dbReference type="PROSITE" id="PS50113">
    <property type="entry name" value="PAC"/>
    <property type="match status" value="2"/>
</dbReference>
<evidence type="ECO:0000256" key="8">
    <source>
        <dbReference type="ARBA" id="ARBA00023136"/>
    </source>
</evidence>
<dbReference type="InterPro" id="IPR036890">
    <property type="entry name" value="HATPase_C_sf"/>
</dbReference>
<dbReference type="FunFam" id="3.30.565.10:FF:000006">
    <property type="entry name" value="Sensor histidine kinase WalK"/>
    <property type="match status" value="1"/>
</dbReference>
<dbReference type="SMART" id="SM00086">
    <property type="entry name" value="PAC"/>
    <property type="match status" value="2"/>
</dbReference>
<dbReference type="NCBIfam" id="TIGR00229">
    <property type="entry name" value="sensory_box"/>
    <property type="match status" value="2"/>
</dbReference>
<dbReference type="SMART" id="SM00387">
    <property type="entry name" value="HATPase_c"/>
    <property type="match status" value="1"/>
</dbReference>
<keyword evidence="5" id="KW-0808">Transferase</keyword>
<dbReference type="Pfam" id="PF00672">
    <property type="entry name" value="HAMP"/>
    <property type="match status" value="1"/>
</dbReference>
<evidence type="ECO:0000256" key="5">
    <source>
        <dbReference type="ARBA" id="ARBA00022679"/>
    </source>
</evidence>
<dbReference type="Proteomes" id="UP001328733">
    <property type="component" value="Unassembled WGS sequence"/>
</dbReference>
<dbReference type="Pfam" id="PF08447">
    <property type="entry name" value="PAS_3"/>
    <property type="match status" value="1"/>
</dbReference>
<dbReference type="InterPro" id="IPR013655">
    <property type="entry name" value="PAS_fold_3"/>
</dbReference>
<evidence type="ECO:0000256" key="4">
    <source>
        <dbReference type="ARBA" id="ARBA00022553"/>
    </source>
</evidence>
<keyword evidence="4" id="KW-0597">Phosphoprotein</keyword>
<protein>
    <recommendedName>
        <fullName evidence="3">histidine kinase</fullName>
        <ecNumber evidence="3">2.7.13.3</ecNumber>
    </recommendedName>
</protein>
<comment type="subcellular location">
    <subcellularLocation>
        <location evidence="2">Membrane</location>
    </subcellularLocation>
</comment>
<dbReference type="InterPro" id="IPR050736">
    <property type="entry name" value="Sensor_HK_Regulatory"/>
</dbReference>
<dbReference type="PROSITE" id="PS50885">
    <property type="entry name" value="HAMP"/>
    <property type="match status" value="1"/>
</dbReference>
<feature type="domain" description="PAC" evidence="11">
    <location>
        <begin position="701"/>
        <end position="752"/>
    </location>
</feature>
<dbReference type="FunFam" id="1.10.287.130:FF:000001">
    <property type="entry name" value="Two-component sensor histidine kinase"/>
    <property type="match status" value="1"/>
</dbReference>
<dbReference type="InterPro" id="IPR003594">
    <property type="entry name" value="HATPase_dom"/>
</dbReference>
<evidence type="ECO:0000259" key="10">
    <source>
        <dbReference type="PROSITE" id="PS50109"/>
    </source>
</evidence>
<dbReference type="Gene3D" id="3.30.450.20">
    <property type="entry name" value="PAS domain"/>
    <property type="match status" value="3"/>
</dbReference>
<comment type="catalytic activity">
    <reaction evidence="1">
        <text>ATP + protein L-histidine = ADP + protein N-phospho-L-histidine.</text>
        <dbReference type="EC" id="2.7.13.3"/>
    </reaction>
</comment>
<evidence type="ECO:0000256" key="7">
    <source>
        <dbReference type="ARBA" id="ARBA00023012"/>
    </source>
</evidence>
<dbReference type="GO" id="GO:0000155">
    <property type="term" value="F:phosphorelay sensor kinase activity"/>
    <property type="evidence" value="ECO:0007669"/>
    <property type="project" value="InterPro"/>
</dbReference>
<gene>
    <name evidence="13" type="ORF">V0288_23270</name>
</gene>
<organism evidence="13 14">
    <name type="scientific">Pannus brasiliensis CCIBt3594</name>
    <dbReference type="NCBI Taxonomy" id="1427578"/>
    <lineage>
        <taxon>Bacteria</taxon>
        <taxon>Bacillati</taxon>
        <taxon>Cyanobacteriota</taxon>
        <taxon>Cyanophyceae</taxon>
        <taxon>Oscillatoriophycideae</taxon>
        <taxon>Chroococcales</taxon>
        <taxon>Microcystaceae</taxon>
        <taxon>Pannus</taxon>
    </lineage>
</organism>
<evidence type="ECO:0000313" key="14">
    <source>
        <dbReference type="Proteomes" id="UP001328733"/>
    </source>
</evidence>
<keyword evidence="7" id="KW-0902">Two-component regulatory system</keyword>
<keyword evidence="6" id="KW-0418">Kinase</keyword>
<dbReference type="GO" id="GO:0016020">
    <property type="term" value="C:membrane"/>
    <property type="evidence" value="ECO:0007669"/>
    <property type="project" value="UniProtKB-SubCell"/>
</dbReference>
<dbReference type="InterPro" id="IPR001610">
    <property type="entry name" value="PAC"/>
</dbReference>
<dbReference type="SMART" id="SM00304">
    <property type="entry name" value="HAMP"/>
    <property type="match status" value="1"/>
</dbReference>
<dbReference type="SMART" id="SM00091">
    <property type="entry name" value="PAS"/>
    <property type="match status" value="2"/>
</dbReference>
<evidence type="ECO:0000256" key="1">
    <source>
        <dbReference type="ARBA" id="ARBA00000085"/>
    </source>
</evidence>
<dbReference type="InterPro" id="IPR003661">
    <property type="entry name" value="HisK_dim/P_dom"/>
</dbReference>
<dbReference type="CDD" id="cd00082">
    <property type="entry name" value="HisKA"/>
    <property type="match status" value="1"/>
</dbReference>
<keyword evidence="13" id="KW-0067">ATP-binding</keyword>
<evidence type="ECO:0000256" key="6">
    <source>
        <dbReference type="ARBA" id="ARBA00022777"/>
    </source>
</evidence>
<feature type="transmembrane region" description="Helical" evidence="9">
    <location>
        <begin position="400"/>
        <end position="419"/>
    </location>
</feature>
<keyword evidence="9" id="KW-0812">Transmembrane</keyword>
<keyword evidence="9" id="KW-1133">Transmembrane helix</keyword>
<name>A0AAW9R1U1_9CHRO</name>
<dbReference type="InterPro" id="IPR005467">
    <property type="entry name" value="His_kinase_dom"/>
</dbReference>
<feature type="domain" description="Histidine kinase" evidence="10">
    <location>
        <begin position="756"/>
        <end position="981"/>
    </location>
</feature>
<dbReference type="AlphaFoldDB" id="A0AAW9R1U1"/>
<dbReference type="SMART" id="SM00388">
    <property type="entry name" value="HisKA"/>
    <property type="match status" value="1"/>
</dbReference>
<dbReference type="Gene3D" id="1.10.287.130">
    <property type="match status" value="1"/>
</dbReference>
<dbReference type="EMBL" id="JBAFSM010000073">
    <property type="protein sequence ID" value="MEG3440069.1"/>
    <property type="molecule type" value="Genomic_DNA"/>
</dbReference>
<dbReference type="Gene3D" id="3.30.565.10">
    <property type="entry name" value="Histidine kinase-like ATPase, C-terminal domain"/>
    <property type="match status" value="1"/>
</dbReference>
<evidence type="ECO:0000256" key="3">
    <source>
        <dbReference type="ARBA" id="ARBA00012438"/>
    </source>
</evidence>
<keyword evidence="14" id="KW-1185">Reference proteome</keyword>
<sequence>MSGILPKLARNSPAPIVAIERRGIIPTRARKVMPYPSIRKRFAVDPAGISLRWPLVILFVLQTVGATALVGYLSYRSGQMAIEDLADRLLQQTSARVHDRLVSFLTPPQQIVAANRLSVEVGALDPNDRERVRRQLWQEMVVNPNIPANAFLSARGTGLGYGRLLSKEEEYFAQKLTGRSLPIGTLYLEDSSPRGRRLYLVDRVGEPTELIYTFKGDFRDLPSYRQARSSGEQHWTPISINSAVPLLQVMAIAPVHEATGKFQGFFIVNYLLAKFSAFLHQLRFSPTGQVFILDRSGTLIATSVLSEASGTREVNGKPARLPAIESGDERMRETAKELLRRFGSFRNLREGQQLKVRVNGEEQFARVTLYRDRYGLDWSIVTVVPASDFMAEIEAARARTVVLCVLTLLITLALGLWLVQRVIAPLHRLNVSAGEIAGNRFDNEVSIVGFGEVRQLSIAFRQMAEQLRSYFQLRTDYERDLEKQVAERTAELARSRDLREAIFNESTDAIFLVEPSSNPRILDCNQRAVELFEVADKSELIGIPGTNLQKRPYRDSELADIVRELAEKGFWSREIEYVTRKGREFWGNLAAKPIRVAGQAMQLVRLTDISDRRRAEERLRRTERWLDQYSRQSPGNIYTLALEPDGSIRFEYVSSAIETMHEITPTQALDDARIVLDQIHPDDRDAYWQAANRSAENLELFSHEWRIVTPSGKVKWLQGNSQPERRDNGAIVWHGVIQDVTDRHKLDEMKDEFVAVVSHELRTPLASIRGSLGLLESGALNDRPEKVDRVLQIARENTDRLARLVNDILDLQRLKSGTVPLVKETCPVSDLMGQAVESVRAIADLAGIILHWTPLAVSVKASPDSIARTLTNLLGNAIKFSPPDSAIELKAEVRNGMEREGISSSYILFSIVDRGRGIPPDKLELIFERFQQVDLSDSYQKGGTGLGLAICKTIVEQHGGKIWVESVFGRGSTFYFTLPMD</sequence>
<feature type="transmembrane region" description="Helical" evidence="9">
    <location>
        <begin position="53"/>
        <end position="75"/>
    </location>
</feature>
<dbReference type="InterPro" id="IPR035965">
    <property type="entry name" value="PAS-like_dom_sf"/>
</dbReference>
<dbReference type="PANTHER" id="PTHR43711:SF1">
    <property type="entry name" value="HISTIDINE KINASE 1"/>
    <property type="match status" value="1"/>
</dbReference>
<evidence type="ECO:0000313" key="13">
    <source>
        <dbReference type="EMBL" id="MEG3440069.1"/>
    </source>
</evidence>
<evidence type="ECO:0000259" key="12">
    <source>
        <dbReference type="PROSITE" id="PS50885"/>
    </source>
</evidence>
<dbReference type="Gene3D" id="6.10.340.10">
    <property type="match status" value="1"/>
</dbReference>
<proteinExistence type="predicted"/>
<dbReference type="InterPro" id="IPR004358">
    <property type="entry name" value="Sig_transdc_His_kin-like_C"/>
</dbReference>
<dbReference type="PROSITE" id="PS50109">
    <property type="entry name" value="HIS_KIN"/>
    <property type="match status" value="1"/>
</dbReference>
<dbReference type="CDD" id="cd16922">
    <property type="entry name" value="HATPase_EvgS-ArcB-TorS-like"/>
    <property type="match status" value="1"/>
</dbReference>
<dbReference type="Pfam" id="PF13426">
    <property type="entry name" value="PAS_9"/>
    <property type="match status" value="1"/>
</dbReference>
<dbReference type="SUPFAM" id="SSF47384">
    <property type="entry name" value="Homodimeric domain of signal transducing histidine kinase"/>
    <property type="match status" value="1"/>
</dbReference>
<dbReference type="SUPFAM" id="SSF55874">
    <property type="entry name" value="ATPase domain of HSP90 chaperone/DNA topoisomerase II/histidine kinase"/>
    <property type="match status" value="1"/>
</dbReference>
<keyword evidence="8 9" id="KW-0472">Membrane</keyword>
<reference evidence="13 14" key="1">
    <citation type="submission" date="2024-01" db="EMBL/GenBank/DDBJ databases">
        <title>Genomic insights into the taxonomy and metabolism of the cyanobacterium Pannus brasiliensis CCIBt3594.</title>
        <authorList>
            <person name="Machado M."/>
            <person name="Botero N.B."/>
            <person name="Andreote A.P.D."/>
            <person name="Feitosa A.M.T."/>
            <person name="Popin R."/>
            <person name="Sivonen K."/>
            <person name="Fiore M.F."/>
        </authorList>
    </citation>
    <scope>NUCLEOTIDE SEQUENCE [LARGE SCALE GENOMIC DNA]</scope>
    <source>
        <strain evidence="13 14">CCIBt3594</strain>
    </source>
</reference>
<dbReference type="EC" id="2.7.13.3" evidence="3"/>
<dbReference type="RefSeq" id="WP_332867540.1">
    <property type="nucleotide sequence ID" value="NZ_JBAFSM010000073.1"/>
</dbReference>
<keyword evidence="13" id="KW-0547">Nucleotide-binding</keyword>
<dbReference type="PANTHER" id="PTHR43711">
    <property type="entry name" value="TWO-COMPONENT HISTIDINE KINASE"/>
    <property type="match status" value="1"/>
</dbReference>
<dbReference type="Pfam" id="PF00512">
    <property type="entry name" value="HisKA"/>
    <property type="match status" value="1"/>
</dbReference>
<dbReference type="SUPFAM" id="SSF55785">
    <property type="entry name" value="PYP-like sensor domain (PAS domain)"/>
    <property type="match status" value="2"/>
</dbReference>
<dbReference type="Pfam" id="PF02518">
    <property type="entry name" value="HATPase_c"/>
    <property type="match status" value="1"/>
</dbReference>
<feature type="domain" description="PAC" evidence="11">
    <location>
        <begin position="571"/>
        <end position="621"/>
    </location>
</feature>
<dbReference type="GO" id="GO:0005524">
    <property type="term" value="F:ATP binding"/>
    <property type="evidence" value="ECO:0007669"/>
    <property type="project" value="UniProtKB-KW"/>
</dbReference>
<dbReference type="InterPro" id="IPR003660">
    <property type="entry name" value="HAMP_dom"/>
</dbReference>
<dbReference type="InterPro" id="IPR000014">
    <property type="entry name" value="PAS"/>
</dbReference>
<evidence type="ECO:0000259" key="11">
    <source>
        <dbReference type="PROSITE" id="PS50113"/>
    </source>
</evidence>
<feature type="domain" description="HAMP" evidence="12">
    <location>
        <begin position="420"/>
        <end position="472"/>
    </location>
</feature>
<evidence type="ECO:0000256" key="2">
    <source>
        <dbReference type="ARBA" id="ARBA00004370"/>
    </source>
</evidence>
<dbReference type="InterPro" id="IPR036097">
    <property type="entry name" value="HisK_dim/P_sf"/>
</dbReference>
<accession>A0AAW9R1U1</accession>
<dbReference type="InterPro" id="IPR000700">
    <property type="entry name" value="PAS-assoc_C"/>
</dbReference>